<feature type="domain" description="Cation/H+ exchanger transmembrane" evidence="11">
    <location>
        <begin position="15"/>
        <end position="429"/>
    </location>
</feature>
<dbReference type="NCBIfam" id="TIGR00831">
    <property type="entry name" value="a_cpa1"/>
    <property type="match status" value="1"/>
</dbReference>
<name>A0AAW9K1A9_CARML</name>
<evidence type="ECO:0000256" key="4">
    <source>
        <dbReference type="ARBA" id="ARBA00022692"/>
    </source>
</evidence>
<dbReference type="PANTHER" id="PTHR10110:SF86">
    <property type="entry name" value="SODIUM_HYDROGEN EXCHANGER 7"/>
    <property type="match status" value="1"/>
</dbReference>
<dbReference type="Pfam" id="PF00999">
    <property type="entry name" value="Na_H_Exchanger"/>
    <property type="match status" value="1"/>
</dbReference>
<keyword evidence="9 10" id="KW-0739">Sodium transport</keyword>
<dbReference type="PANTHER" id="PTHR10110">
    <property type="entry name" value="SODIUM/HYDROGEN EXCHANGER"/>
    <property type="match status" value="1"/>
</dbReference>
<keyword evidence="2 10" id="KW-0813">Transport</keyword>
<evidence type="ECO:0000256" key="9">
    <source>
        <dbReference type="ARBA" id="ARBA00023201"/>
    </source>
</evidence>
<evidence type="ECO:0000256" key="3">
    <source>
        <dbReference type="ARBA" id="ARBA00022475"/>
    </source>
</evidence>
<evidence type="ECO:0000256" key="5">
    <source>
        <dbReference type="ARBA" id="ARBA00022989"/>
    </source>
</evidence>
<feature type="transmembrane region" description="Helical" evidence="10">
    <location>
        <begin position="309"/>
        <end position="334"/>
    </location>
</feature>
<keyword evidence="5 10" id="KW-1133">Transmembrane helix</keyword>
<gene>
    <name evidence="12" type="ORF">RAK27_06485</name>
</gene>
<proteinExistence type="inferred from homology"/>
<evidence type="ECO:0000256" key="6">
    <source>
        <dbReference type="ARBA" id="ARBA00023053"/>
    </source>
</evidence>
<reference evidence="12" key="1">
    <citation type="submission" date="2023-08" db="EMBL/GenBank/DDBJ databases">
        <title>Genomic characterization of piscicolin 126 produced by Carnobacterium maltaromaticum CM22 strain isolated from salmon (Salmo salar).</title>
        <authorList>
            <person name="Gonzalez-Gragera E."/>
            <person name="Garcia-Lopez J.D."/>
            <person name="Teso-Perez C."/>
            <person name="Gimenez-Hernandez I."/>
            <person name="Peralta-Sanchez J.M."/>
            <person name="Valdivia E."/>
            <person name="Montalban-Lopez M."/>
            <person name="Martin-Platero A.M."/>
            <person name="Banos A."/>
            <person name="Martinez-Bueno M."/>
        </authorList>
    </citation>
    <scope>NUCLEOTIDE SEQUENCE</scope>
    <source>
        <strain evidence="12">CM22</strain>
    </source>
</reference>
<feature type="transmembrane region" description="Helical" evidence="10">
    <location>
        <begin position="369"/>
        <end position="394"/>
    </location>
</feature>
<dbReference type="RefSeq" id="WP_322808733.1">
    <property type="nucleotide sequence ID" value="NZ_JAVBVO010000003.1"/>
</dbReference>
<protein>
    <submittedName>
        <fullName evidence="12">Na+/H+ antiporter</fullName>
    </submittedName>
</protein>
<evidence type="ECO:0000313" key="13">
    <source>
        <dbReference type="Proteomes" id="UP001290462"/>
    </source>
</evidence>
<dbReference type="Proteomes" id="UP001290462">
    <property type="component" value="Unassembled WGS sequence"/>
</dbReference>
<keyword evidence="3 10" id="KW-1003">Cell membrane</keyword>
<dbReference type="InterPro" id="IPR004705">
    <property type="entry name" value="Cation/H_exchanger_CPA1_bac"/>
</dbReference>
<evidence type="ECO:0000256" key="8">
    <source>
        <dbReference type="ARBA" id="ARBA00023136"/>
    </source>
</evidence>
<feature type="transmembrane region" description="Helical" evidence="10">
    <location>
        <begin position="276"/>
        <end position="297"/>
    </location>
</feature>
<evidence type="ECO:0000259" key="11">
    <source>
        <dbReference type="Pfam" id="PF00999"/>
    </source>
</evidence>
<dbReference type="Gene3D" id="6.10.140.1330">
    <property type="match status" value="1"/>
</dbReference>
<evidence type="ECO:0000256" key="2">
    <source>
        <dbReference type="ARBA" id="ARBA00022448"/>
    </source>
</evidence>
<feature type="transmembrane region" description="Helical" evidence="10">
    <location>
        <begin position="84"/>
        <end position="107"/>
    </location>
</feature>
<feature type="transmembrane region" description="Helical" evidence="10">
    <location>
        <begin position="27"/>
        <end position="45"/>
    </location>
</feature>
<comment type="caution">
    <text evidence="10">Lacks conserved residue(s) required for the propagation of feature annotation.</text>
</comment>
<keyword evidence="6 10" id="KW-0915">Sodium</keyword>
<feature type="transmembrane region" description="Helical" evidence="10">
    <location>
        <begin position="113"/>
        <end position="134"/>
    </location>
</feature>
<feature type="transmembrane region" description="Helical" evidence="10">
    <location>
        <begin position="181"/>
        <end position="204"/>
    </location>
</feature>
<feature type="transmembrane region" description="Helical" evidence="10">
    <location>
        <begin position="239"/>
        <end position="255"/>
    </location>
</feature>
<dbReference type="InterPro" id="IPR006153">
    <property type="entry name" value="Cation/H_exchanger_TM"/>
</dbReference>
<evidence type="ECO:0000256" key="1">
    <source>
        <dbReference type="ARBA" id="ARBA00004651"/>
    </source>
</evidence>
<dbReference type="GO" id="GO:0051453">
    <property type="term" value="P:regulation of intracellular pH"/>
    <property type="evidence" value="ECO:0007669"/>
    <property type="project" value="TreeGrafter"/>
</dbReference>
<evidence type="ECO:0000256" key="7">
    <source>
        <dbReference type="ARBA" id="ARBA00023065"/>
    </source>
</evidence>
<sequence length="691" mass="77847">METLFLFLIMIVGIIFSAVISKYVPKIPLALIQISIGILMVLLPLNREVHFEPEIFMVCVIAPLVFYEGQKVSRKELWELKGPILLLAFGLVLLSVVLGGIVIHWLIPSMPLAISFALAAIISPTDTVALKSIVKNVKLPTNIMGVLEGESLINDAAGLVSFKVALGVALTGVFSVKEASVSFVVAAIGGVVLGAFIGVMFVKLRLRLRKMGLEESELLILIQLATPFVIYILAEKLEFSGILAVVAAGIVHGFEHDKLQKTTTKLKLVSNNVWSTLVYFLNSLVFLLLGSILPSVIQEIWDAADVHVLDLVLASILIISFLMFLRFIWVYVLYNHFVDPNYGSFEDYLAQLAGKKSVEKEPGISRFKYAFITTLAGVHGTISLATALSIPLILTNGEAFPLRNELLFITACVILISLVSATILLPLILPKEKNELMLVPILSEASAYQKVLQQTIVRLEQNRTDENHYVLNEIIMEIGSKLTEIETGYVRDENRKIIAEVLKIAQNEESQQINELLENNEISPMVQRLYQVYLENSRQFSETNFFKKVWFRLKMGLMKKRLKKMQKEKFTEQFTERFQARFHENSELIQEFTHSQRLITESVIGTIQKQITPENRKESLIVMERYNRRLKLAKLSSGISKNEVRSYASLALQLEREEIQRLLDVGEIDYATANQLGERVTYDELSELSIN</sequence>
<feature type="transmembrane region" description="Helical" evidence="10">
    <location>
        <begin position="406"/>
        <end position="429"/>
    </location>
</feature>
<keyword evidence="8 10" id="KW-0472">Membrane</keyword>
<keyword evidence="7 10" id="KW-0406">Ion transport</keyword>
<evidence type="ECO:0000313" key="12">
    <source>
        <dbReference type="EMBL" id="MDZ5758305.1"/>
    </source>
</evidence>
<dbReference type="AlphaFoldDB" id="A0AAW9K1A9"/>
<organism evidence="12 13">
    <name type="scientific">Carnobacterium maltaromaticum</name>
    <name type="common">Carnobacterium piscicola</name>
    <dbReference type="NCBI Taxonomy" id="2751"/>
    <lineage>
        <taxon>Bacteria</taxon>
        <taxon>Bacillati</taxon>
        <taxon>Bacillota</taxon>
        <taxon>Bacilli</taxon>
        <taxon>Lactobacillales</taxon>
        <taxon>Carnobacteriaceae</taxon>
        <taxon>Carnobacterium</taxon>
    </lineage>
</organism>
<dbReference type="GO" id="GO:0015386">
    <property type="term" value="F:potassium:proton antiporter activity"/>
    <property type="evidence" value="ECO:0007669"/>
    <property type="project" value="TreeGrafter"/>
</dbReference>
<feature type="transmembrane region" description="Helical" evidence="10">
    <location>
        <begin position="216"/>
        <end position="233"/>
    </location>
</feature>
<keyword evidence="4 10" id="KW-0812">Transmembrane</keyword>
<dbReference type="GO" id="GO:0015385">
    <property type="term" value="F:sodium:proton antiporter activity"/>
    <property type="evidence" value="ECO:0007669"/>
    <property type="project" value="InterPro"/>
</dbReference>
<comment type="caution">
    <text evidence="12">The sequence shown here is derived from an EMBL/GenBank/DDBJ whole genome shotgun (WGS) entry which is preliminary data.</text>
</comment>
<comment type="subcellular location">
    <subcellularLocation>
        <location evidence="1 10">Cell membrane</location>
        <topology evidence="1 10">Multi-pass membrane protein</topology>
    </subcellularLocation>
</comment>
<keyword evidence="10" id="KW-0050">Antiport</keyword>
<evidence type="ECO:0000256" key="10">
    <source>
        <dbReference type="RuleBase" id="RU366002"/>
    </source>
</evidence>
<dbReference type="GO" id="GO:0098719">
    <property type="term" value="P:sodium ion import across plasma membrane"/>
    <property type="evidence" value="ECO:0007669"/>
    <property type="project" value="TreeGrafter"/>
</dbReference>
<dbReference type="EMBL" id="JAVBVO010000003">
    <property type="protein sequence ID" value="MDZ5758305.1"/>
    <property type="molecule type" value="Genomic_DNA"/>
</dbReference>
<accession>A0AAW9K1A9</accession>
<comment type="function">
    <text evidence="10">Na(+)/H(+) antiporter that extrudes sodium in exchange for external protons.</text>
</comment>
<dbReference type="GO" id="GO:0005886">
    <property type="term" value="C:plasma membrane"/>
    <property type="evidence" value="ECO:0007669"/>
    <property type="project" value="UniProtKB-SubCell"/>
</dbReference>
<dbReference type="InterPro" id="IPR018422">
    <property type="entry name" value="Cation/H_exchanger_CPA1"/>
</dbReference>
<comment type="similarity">
    <text evidence="10">Belongs to the monovalent cation:proton antiporter 1 (CPA1) transporter (TC 2.A.36) family.</text>
</comment>